<reference evidence="12" key="1">
    <citation type="submission" date="2025-08" db="UniProtKB">
        <authorList>
            <consortium name="RefSeq"/>
        </authorList>
    </citation>
    <scope>IDENTIFICATION</scope>
    <source>
        <tissue evidence="12">Muscle</tissue>
    </source>
</reference>
<dbReference type="GeneID" id="106471345"/>
<feature type="compositionally biased region" description="Polar residues" evidence="10">
    <location>
        <begin position="43"/>
        <end position="65"/>
    </location>
</feature>
<dbReference type="Gene3D" id="4.10.320.30">
    <property type="match status" value="1"/>
</dbReference>
<dbReference type="Pfam" id="PF01530">
    <property type="entry name" value="zf-C2HC"/>
    <property type="match status" value="1"/>
</dbReference>
<protein>
    <submittedName>
        <fullName evidence="12">Myelin transcription factor 1-like protein</fullName>
    </submittedName>
</protein>
<evidence type="ECO:0000313" key="11">
    <source>
        <dbReference type="Proteomes" id="UP000694941"/>
    </source>
</evidence>
<gene>
    <name evidence="12" type="primary">LOC106471345</name>
</gene>
<keyword evidence="11" id="KW-1185">Reference proteome</keyword>
<proteinExistence type="inferred from homology"/>
<keyword evidence="8" id="KW-0804">Transcription</keyword>
<feature type="region of interest" description="Disordered" evidence="10">
    <location>
        <begin position="25"/>
        <end position="70"/>
    </location>
</feature>
<keyword evidence="4" id="KW-0677">Repeat</keyword>
<evidence type="ECO:0000256" key="6">
    <source>
        <dbReference type="ARBA" id="ARBA00022833"/>
    </source>
</evidence>
<dbReference type="PANTHER" id="PTHR10816:SF15">
    <property type="entry name" value="MYELIN TRANSCRIPTION FACTOR 1-LIKE PROTEIN"/>
    <property type="match status" value="1"/>
</dbReference>
<evidence type="ECO:0000313" key="12">
    <source>
        <dbReference type="RefSeq" id="XP_022255664.1"/>
    </source>
</evidence>
<evidence type="ECO:0000256" key="4">
    <source>
        <dbReference type="ARBA" id="ARBA00022737"/>
    </source>
</evidence>
<keyword evidence="9" id="KW-0539">Nucleus</keyword>
<accession>A0ABM1TIF8</accession>
<dbReference type="SUPFAM" id="SSF103637">
    <property type="entry name" value="CCHHC domain"/>
    <property type="match status" value="1"/>
</dbReference>
<evidence type="ECO:0000256" key="3">
    <source>
        <dbReference type="ARBA" id="ARBA00022723"/>
    </source>
</evidence>
<dbReference type="RefSeq" id="XP_022255664.1">
    <property type="nucleotide sequence ID" value="XM_022399956.1"/>
</dbReference>
<evidence type="ECO:0000256" key="10">
    <source>
        <dbReference type="SAM" id="MobiDB-lite"/>
    </source>
</evidence>
<dbReference type="InterPro" id="IPR002515">
    <property type="entry name" value="Znf_C2H2C"/>
</dbReference>
<comment type="similarity">
    <text evidence="2">Belongs to the MYT1 family.</text>
</comment>
<keyword evidence="3" id="KW-0479">Metal-binding</keyword>
<keyword evidence="7" id="KW-0805">Transcription regulation</keyword>
<dbReference type="PROSITE" id="PS51802">
    <property type="entry name" value="ZF_CCHHC"/>
    <property type="match status" value="1"/>
</dbReference>
<organism evidence="11 12">
    <name type="scientific">Limulus polyphemus</name>
    <name type="common">Atlantic horseshoe crab</name>
    <dbReference type="NCBI Taxonomy" id="6850"/>
    <lineage>
        <taxon>Eukaryota</taxon>
        <taxon>Metazoa</taxon>
        <taxon>Ecdysozoa</taxon>
        <taxon>Arthropoda</taxon>
        <taxon>Chelicerata</taxon>
        <taxon>Merostomata</taxon>
        <taxon>Xiphosura</taxon>
        <taxon>Limulidae</taxon>
        <taxon>Limulus</taxon>
    </lineage>
</organism>
<evidence type="ECO:0000256" key="5">
    <source>
        <dbReference type="ARBA" id="ARBA00022771"/>
    </source>
</evidence>
<evidence type="ECO:0000256" key="2">
    <source>
        <dbReference type="ARBA" id="ARBA00010194"/>
    </source>
</evidence>
<keyword evidence="5" id="KW-0863">Zinc-finger</keyword>
<evidence type="ECO:0000256" key="7">
    <source>
        <dbReference type="ARBA" id="ARBA00023015"/>
    </source>
</evidence>
<dbReference type="InterPro" id="IPR036060">
    <property type="entry name" value="Znf_C2H2C_sf"/>
</dbReference>
<dbReference type="PANTHER" id="PTHR10816">
    <property type="entry name" value="MYELIN TRANSCRIPTION FACTOR 1-RELATED"/>
    <property type="match status" value="1"/>
</dbReference>
<comment type="subcellular location">
    <subcellularLocation>
        <location evidence="1">Nucleus</location>
    </subcellularLocation>
</comment>
<keyword evidence="6" id="KW-0862">Zinc</keyword>
<evidence type="ECO:0000256" key="9">
    <source>
        <dbReference type="ARBA" id="ARBA00023242"/>
    </source>
</evidence>
<dbReference type="Proteomes" id="UP000694941">
    <property type="component" value="Unplaced"/>
</dbReference>
<evidence type="ECO:0000256" key="8">
    <source>
        <dbReference type="ARBA" id="ARBA00023163"/>
    </source>
</evidence>
<evidence type="ECO:0000256" key="1">
    <source>
        <dbReference type="ARBA" id="ARBA00004123"/>
    </source>
</evidence>
<name>A0ABM1TIF8_LIMPO</name>
<sequence>MEGTGCPTPGCNGSGHANGSFLTHRSASGCPKASPARKKSRMSVDNISPQGVKNHPKNQNGSNTRILDGEMLDRRGYNVQARNEMTNLTTGMKQQIRATESGNEELFQDKSNLCGYYESLQNNFISLLDHVRLQNASEKPTHDNFDKYWLRLQSLCSDTYREDNKAIFTSVKQTLQNFTMPLQNHPAEWIRT</sequence>